<dbReference type="AlphaFoldDB" id="A0A7Z2S7H0"/>
<comment type="catalytic activity">
    <reaction evidence="1">
        <text>ATP + protein L-histidine = ADP + protein N-phospho-L-histidine.</text>
        <dbReference type="EC" id="2.7.13.3"/>
    </reaction>
</comment>
<proteinExistence type="predicted"/>
<dbReference type="Pfam" id="PF07568">
    <property type="entry name" value="HisKA_2"/>
    <property type="match status" value="1"/>
</dbReference>
<keyword evidence="3" id="KW-0597">Phosphoprotein</keyword>
<keyword evidence="6 9" id="KW-0418">Kinase</keyword>
<dbReference type="GO" id="GO:0005524">
    <property type="term" value="F:ATP binding"/>
    <property type="evidence" value="ECO:0007669"/>
    <property type="project" value="UniProtKB-KW"/>
</dbReference>
<dbReference type="Proteomes" id="UP000464468">
    <property type="component" value="Chromosome"/>
</dbReference>
<evidence type="ECO:0000256" key="3">
    <source>
        <dbReference type="ARBA" id="ARBA00022553"/>
    </source>
</evidence>
<dbReference type="InterPro" id="IPR011495">
    <property type="entry name" value="Sig_transdc_His_kin_sub2_dim/P"/>
</dbReference>
<dbReference type="PANTHER" id="PTHR41523">
    <property type="entry name" value="TWO-COMPONENT SYSTEM SENSOR PROTEIN"/>
    <property type="match status" value="1"/>
</dbReference>
<reference evidence="9 10" key="1">
    <citation type="submission" date="2020-01" db="EMBL/GenBank/DDBJ databases">
        <title>Sphingomonas sp. C33 whole genome sequece.</title>
        <authorList>
            <person name="Park C."/>
        </authorList>
    </citation>
    <scope>NUCLEOTIDE SEQUENCE [LARGE SCALE GENOMIC DNA]</scope>
    <source>
        <strain evidence="9 10">C33</strain>
    </source>
</reference>
<evidence type="ECO:0000313" key="9">
    <source>
        <dbReference type="EMBL" id="QHL89607.1"/>
    </source>
</evidence>
<evidence type="ECO:0000259" key="8">
    <source>
        <dbReference type="Pfam" id="PF07568"/>
    </source>
</evidence>
<protein>
    <recommendedName>
        <fullName evidence="2">histidine kinase</fullName>
        <ecNumber evidence="2">2.7.13.3</ecNumber>
    </recommendedName>
</protein>
<evidence type="ECO:0000256" key="7">
    <source>
        <dbReference type="ARBA" id="ARBA00022840"/>
    </source>
</evidence>
<sequence>MIGRRFARLATGTRLLVLLSLALLPLGCLAVYAAIQNSRSVDLERRALLRIAADSAARRLAAEITVDVTALRAAVNLLDRGADELAVCARTRSVFGTALLESNNFLLVTRGGRPICGSLALARAEAMLGRPMNGVRIAGHAIEIHARSDTGAFIGIARYGLADLRRTVTPQERLWPLSAVLTAGDDRLALISEFTLPVVERLERVTVRVPRTGLDLIFAVERAPFTATQMITMLTPVMMWVAALAVAWLVIHRFVLDPLARLHATISAYEPGRILPSPARMTVPAREIADLGDTFSAISQTVAAHEAQLALGLTRQTRLTREVHHRVKNNLQVVSSLINLHARAARDEEAIAAYTTIGRRVDALAVVHRNHFAELEDNRGLNLHGLIGELTSNLRSTAMTGSTIQALPAIRIGVPSLFVAQDTAIPLAFLLTELIELAMTIDPAASIDIEIAALDTPGRARLTLVSPALVDGELIAQLLAERYGRVLEGLSRQLRTPLQRDGETGRFAVDFALLQPVAAPVAPPLRG</sequence>
<dbReference type="PANTHER" id="PTHR41523:SF8">
    <property type="entry name" value="ETHYLENE RESPONSE SENSOR PROTEIN"/>
    <property type="match status" value="1"/>
</dbReference>
<feature type="domain" description="Signal transduction histidine kinase subgroup 2 dimerisation and phosphoacceptor" evidence="8">
    <location>
        <begin position="322"/>
        <end position="397"/>
    </location>
</feature>
<keyword evidence="4" id="KW-0808">Transferase</keyword>
<evidence type="ECO:0000313" key="10">
    <source>
        <dbReference type="Proteomes" id="UP000464468"/>
    </source>
</evidence>
<dbReference type="RefSeq" id="WP_160591007.1">
    <property type="nucleotide sequence ID" value="NZ_CP047895.1"/>
</dbReference>
<keyword evidence="7" id="KW-0067">ATP-binding</keyword>
<name>A0A7Z2S7H0_9SPHN</name>
<accession>A0A7Z2S7H0</accession>
<dbReference type="Gene3D" id="3.30.450.20">
    <property type="entry name" value="PAS domain"/>
    <property type="match status" value="1"/>
</dbReference>
<evidence type="ECO:0000256" key="1">
    <source>
        <dbReference type="ARBA" id="ARBA00000085"/>
    </source>
</evidence>
<evidence type="ECO:0000256" key="6">
    <source>
        <dbReference type="ARBA" id="ARBA00022777"/>
    </source>
</evidence>
<evidence type="ECO:0000256" key="4">
    <source>
        <dbReference type="ARBA" id="ARBA00022679"/>
    </source>
</evidence>
<dbReference type="EMBL" id="CP047895">
    <property type="protein sequence ID" value="QHL89607.1"/>
    <property type="molecule type" value="Genomic_DNA"/>
</dbReference>
<dbReference type="EC" id="2.7.13.3" evidence="2"/>
<keyword evidence="5" id="KW-0547">Nucleotide-binding</keyword>
<evidence type="ECO:0000256" key="2">
    <source>
        <dbReference type="ARBA" id="ARBA00012438"/>
    </source>
</evidence>
<evidence type="ECO:0000256" key="5">
    <source>
        <dbReference type="ARBA" id="ARBA00022741"/>
    </source>
</evidence>
<organism evidence="9 10">
    <name type="scientific">Sphingomonas changnyeongensis</name>
    <dbReference type="NCBI Taxonomy" id="2698679"/>
    <lineage>
        <taxon>Bacteria</taxon>
        <taxon>Pseudomonadati</taxon>
        <taxon>Pseudomonadota</taxon>
        <taxon>Alphaproteobacteria</taxon>
        <taxon>Sphingomonadales</taxon>
        <taxon>Sphingomonadaceae</taxon>
        <taxon>Sphingomonas</taxon>
    </lineage>
</organism>
<gene>
    <name evidence="9" type="ORF">GVO57_00670</name>
</gene>
<keyword evidence="10" id="KW-1185">Reference proteome</keyword>
<dbReference type="GO" id="GO:0004673">
    <property type="term" value="F:protein histidine kinase activity"/>
    <property type="evidence" value="ECO:0007669"/>
    <property type="project" value="UniProtKB-EC"/>
</dbReference>
<dbReference type="KEGG" id="schy:GVO57_00670"/>